<keyword evidence="2" id="KW-0695">RNA-directed DNA polymerase</keyword>
<keyword evidence="2" id="KW-0808">Transferase</keyword>
<proteinExistence type="predicted"/>
<protein>
    <submittedName>
        <fullName evidence="2">Reverse transcriptase domain-containing protein</fullName>
    </submittedName>
</protein>
<accession>A0ABQ5IQL0</accession>
<dbReference type="GO" id="GO:0003964">
    <property type="term" value="F:RNA-directed DNA polymerase activity"/>
    <property type="evidence" value="ECO:0007669"/>
    <property type="project" value="UniProtKB-KW"/>
</dbReference>
<evidence type="ECO:0000313" key="3">
    <source>
        <dbReference type="Proteomes" id="UP001151760"/>
    </source>
</evidence>
<dbReference type="InterPro" id="IPR043128">
    <property type="entry name" value="Rev_trsase/Diguanyl_cyclase"/>
</dbReference>
<keyword evidence="2" id="KW-0548">Nucleotidyltransferase</keyword>
<dbReference type="Pfam" id="PF00078">
    <property type="entry name" value="RVT_1"/>
    <property type="match status" value="1"/>
</dbReference>
<name>A0ABQ5IQL0_9ASTR</name>
<reference evidence="2" key="2">
    <citation type="submission" date="2022-01" db="EMBL/GenBank/DDBJ databases">
        <authorList>
            <person name="Yamashiro T."/>
            <person name="Shiraishi A."/>
            <person name="Satake H."/>
            <person name="Nakayama K."/>
        </authorList>
    </citation>
    <scope>NUCLEOTIDE SEQUENCE</scope>
</reference>
<feature type="domain" description="Reverse transcriptase" evidence="1">
    <location>
        <begin position="11"/>
        <end position="127"/>
    </location>
</feature>
<comment type="caution">
    <text evidence="2">The sequence shown here is derived from an EMBL/GenBank/DDBJ whole genome shotgun (WGS) entry which is preliminary data.</text>
</comment>
<sequence length="176" mass="21243">MAFLINCKYTTSTWKIDPRSGHHQLRVREKDIAKTAFRTRYGHFEFHVMPFGLTNTPEVFMDHMNRVRKSYLDKFVIVFINDTFTYSRRNEEHEEHLRFILELFKNKELYAKFSKCEFWLSKVQFLGRSVDSQAFIQLSARFTSIKDYATFYDSNKDTQSFRFAIVRYDYQKFSIG</sequence>
<dbReference type="Gene3D" id="3.10.10.10">
    <property type="entry name" value="HIV Type 1 Reverse Transcriptase, subunit A, domain 1"/>
    <property type="match status" value="1"/>
</dbReference>
<dbReference type="Proteomes" id="UP001151760">
    <property type="component" value="Unassembled WGS sequence"/>
</dbReference>
<evidence type="ECO:0000259" key="1">
    <source>
        <dbReference type="Pfam" id="PF00078"/>
    </source>
</evidence>
<evidence type="ECO:0000313" key="2">
    <source>
        <dbReference type="EMBL" id="GJU02030.1"/>
    </source>
</evidence>
<dbReference type="Gene3D" id="3.30.70.270">
    <property type="match status" value="1"/>
</dbReference>
<dbReference type="PANTHER" id="PTHR24559:SF427">
    <property type="entry name" value="RNA-DIRECTED DNA POLYMERASE"/>
    <property type="match status" value="1"/>
</dbReference>
<dbReference type="SUPFAM" id="SSF56672">
    <property type="entry name" value="DNA/RNA polymerases"/>
    <property type="match status" value="1"/>
</dbReference>
<dbReference type="PANTHER" id="PTHR24559">
    <property type="entry name" value="TRANSPOSON TY3-I GAG-POL POLYPROTEIN"/>
    <property type="match status" value="1"/>
</dbReference>
<dbReference type="InterPro" id="IPR043502">
    <property type="entry name" value="DNA/RNA_pol_sf"/>
</dbReference>
<gene>
    <name evidence="2" type="ORF">Tco_1112368</name>
</gene>
<dbReference type="EMBL" id="BQNB010021020">
    <property type="protein sequence ID" value="GJU02030.1"/>
    <property type="molecule type" value="Genomic_DNA"/>
</dbReference>
<keyword evidence="3" id="KW-1185">Reference proteome</keyword>
<dbReference type="CDD" id="cd01647">
    <property type="entry name" value="RT_LTR"/>
    <property type="match status" value="1"/>
</dbReference>
<dbReference type="InterPro" id="IPR000477">
    <property type="entry name" value="RT_dom"/>
</dbReference>
<organism evidence="2 3">
    <name type="scientific">Tanacetum coccineum</name>
    <dbReference type="NCBI Taxonomy" id="301880"/>
    <lineage>
        <taxon>Eukaryota</taxon>
        <taxon>Viridiplantae</taxon>
        <taxon>Streptophyta</taxon>
        <taxon>Embryophyta</taxon>
        <taxon>Tracheophyta</taxon>
        <taxon>Spermatophyta</taxon>
        <taxon>Magnoliopsida</taxon>
        <taxon>eudicotyledons</taxon>
        <taxon>Gunneridae</taxon>
        <taxon>Pentapetalae</taxon>
        <taxon>asterids</taxon>
        <taxon>campanulids</taxon>
        <taxon>Asterales</taxon>
        <taxon>Asteraceae</taxon>
        <taxon>Asteroideae</taxon>
        <taxon>Anthemideae</taxon>
        <taxon>Anthemidinae</taxon>
        <taxon>Tanacetum</taxon>
    </lineage>
</organism>
<reference evidence="2" key="1">
    <citation type="journal article" date="2022" name="Int. J. Mol. Sci.">
        <title>Draft Genome of Tanacetum Coccineum: Genomic Comparison of Closely Related Tanacetum-Family Plants.</title>
        <authorList>
            <person name="Yamashiro T."/>
            <person name="Shiraishi A."/>
            <person name="Nakayama K."/>
            <person name="Satake H."/>
        </authorList>
    </citation>
    <scope>NUCLEOTIDE SEQUENCE</scope>
</reference>
<dbReference type="InterPro" id="IPR053134">
    <property type="entry name" value="RNA-dir_DNA_polymerase"/>
</dbReference>